<reference evidence="1" key="1">
    <citation type="journal article" date="2021" name="Genome Biol. Evol.">
        <title>A High-Quality Reference Genome for a Parasitic Bivalve with Doubly Uniparental Inheritance (Bivalvia: Unionida).</title>
        <authorList>
            <person name="Smith C.H."/>
        </authorList>
    </citation>
    <scope>NUCLEOTIDE SEQUENCE</scope>
    <source>
        <strain evidence="1">CHS0354</strain>
    </source>
</reference>
<name>A0AAE0WEJ7_9BIVA</name>
<reference evidence="1" key="3">
    <citation type="submission" date="2023-05" db="EMBL/GenBank/DDBJ databases">
        <authorList>
            <person name="Smith C.H."/>
        </authorList>
    </citation>
    <scope>NUCLEOTIDE SEQUENCE</scope>
    <source>
        <strain evidence="1">CHS0354</strain>
        <tissue evidence="1">Mantle</tissue>
    </source>
</reference>
<keyword evidence="2" id="KW-1185">Reference proteome</keyword>
<evidence type="ECO:0000313" key="2">
    <source>
        <dbReference type="Proteomes" id="UP001195483"/>
    </source>
</evidence>
<organism evidence="1 2">
    <name type="scientific">Potamilus streckersoni</name>
    <dbReference type="NCBI Taxonomy" id="2493646"/>
    <lineage>
        <taxon>Eukaryota</taxon>
        <taxon>Metazoa</taxon>
        <taxon>Spiralia</taxon>
        <taxon>Lophotrochozoa</taxon>
        <taxon>Mollusca</taxon>
        <taxon>Bivalvia</taxon>
        <taxon>Autobranchia</taxon>
        <taxon>Heteroconchia</taxon>
        <taxon>Palaeoheterodonta</taxon>
        <taxon>Unionida</taxon>
        <taxon>Unionoidea</taxon>
        <taxon>Unionidae</taxon>
        <taxon>Ambleminae</taxon>
        <taxon>Lampsilini</taxon>
        <taxon>Potamilus</taxon>
    </lineage>
</organism>
<dbReference type="EMBL" id="JAEAOA010001788">
    <property type="protein sequence ID" value="KAK3611324.1"/>
    <property type="molecule type" value="Genomic_DNA"/>
</dbReference>
<sequence>MDLTSSALLSPIAFLRSRCCPPNTVALVLVTTAVVSAGLSASVTVDMEIVDVVEQLFFLLTLQSSVCLILKSSTNGNY</sequence>
<dbReference type="Proteomes" id="UP001195483">
    <property type="component" value="Unassembled WGS sequence"/>
</dbReference>
<dbReference type="AlphaFoldDB" id="A0AAE0WEJ7"/>
<evidence type="ECO:0000313" key="1">
    <source>
        <dbReference type="EMBL" id="KAK3611324.1"/>
    </source>
</evidence>
<accession>A0AAE0WEJ7</accession>
<reference evidence="1" key="2">
    <citation type="journal article" date="2021" name="Genome Biol. Evol.">
        <title>Developing a high-quality reference genome for a parasitic bivalve with doubly uniparental inheritance (Bivalvia: Unionida).</title>
        <authorList>
            <person name="Smith C.H."/>
        </authorList>
    </citation>
    <scope>NUCLEOTIDE SEQUENCE</scope>
    <source>
        <strain evidence="1">CHS0354</strain>
        <tissue evidence="1">Mantle</tissue>
    </source>
</reference>
<proteinExistence type="predicted"/>
<gene>
    <name evidence="1" type="ORF">CHS0354_029973</name>
</gene>
<protein>
    <submittedName>
        <fullName evidence="1">Uncharacterized protein</fullName>
    </submittedName>
</protein>
<comment type="caution">
    <text evidence="1">The sequence shown here is derived from an EMBL/GenBank/DDBJ whole genome shotgun (WGS) entry which is preliminary data.</text>
</comment>